<evidence type="ECO:0000313" key="1">
    <source>
        <dbReference type="EMBL" id="CAB5224471.1"/>
    </source>
</evidence>
<gene>
    <name evidence="1" type="ORF">UFOVP393_95</name>
</gene>
<organism evidence="1">
    <name type="scientific">uncultured Caudovirales phage</name>
    <dbReference type="NCBI Taxonomy" id="2100421"/>
    <lineage>
        <taxon>Viruses</taxon>
        <taxon>Duplodnaviria</taxon>
        <taxon>Heunggongvirae</taxon>
        <taxon>Uroviricota</taxon>
        <taxon>Caudoviricetes</taxon>
        <taxon>Peduoviridae</taxon>
        <taxon>Maltschvirus</taxon>
        <taxon>Maltschvirus maltsch</taxon>
    </lineage>
</organism>
<reference evidence="1" key="1">
    <citation type="submission" date="2020-05" db="EMBL/GenBank/DDBJ databases">
        <authorList>
            <person name="Chiriac C."/>
            <person name="Salcher M."/>
            <person name="Ghai R."/>
            <person name="Kavagutti S V."/>
        </authorList>
    </citation>
    <scope>NUCLEOTIDE SEQUENCE</scope>
</reference>
<sequence length="77" mass="8754">MTEEKKPKRARKADEGATQGEVNWEKLAKHLQEALESAIKENVALTLDNTKLIRDNIKLIGIVNYLESKVDRSNYSV</sequence>
<dbReference type="EMBL" id="LR798335">
    <property type="protein sequence ID" value="CAB5224471.1"/>
    <property type="molecule type" value="Genomic_DNA"/>
</dbReference>
<accession>A0A6J7X594</accession>
<name>A0A6J7X594_9CAUD</name>
<protein>
    <submittedName>
        <fullName evidence="1">Uncharacterized protein</fullName>
    </submittedName>
</protein>
<proteinExistence type="predicted"/>